<dbReference type="RefSeq" id="WP_132124676.1">
    <property type="nucleotide sequence ID" value="NZ_SLWS01000013.1"/>
</dbReference>
<dbReference type="AlphaFoldDB" id="A0A4R2IZF5"/>
<evidence type="ECO:0000313" key="2">
    <source>
        <dbReference type="Proteomes" id="UP000295680"/>
    </source>
</evidence>
<accession>A0A4R2IZF5</accession>
<evidence type="ECO:0008006" key="3">
    <source>
        <dbReference type="Google" id="ProtNLM"/>
    </source>
</evidence>
<reference evidence="1 2" key="1">
    <citation type="submission" date="2019-03" db="EMBL/GenBank/DDBJ databases">
        <title>Genomic Encyclopedia of Type Strains, Phase IV (KMG-IV): sequencing the most valuable type-strain genomes for metagenomic binning, comparative biology and taxonomic classification.</title>
        <authorList>
            <person name="Goeker M."/>
        </authorList>
    </citation>
    <scope>NUCLEOTIDE SEQUENCE [LARGE SCALE GENOMIC DNA]</scope>
    <source>
        <strain evidence="1 2">DSM 45934</strain>
    </source>
</reference>
<dbReference type="Proteomes" id="UP000295680">
    <property type="component" value="Unassembled WGS sequence"/>
</dbReference>
<proteinExistence type="predicted"/>
<protein>
    <recommendedName>
        <fullName evidence="3">Excreted virulence factor EspC (Type VII ESX diderm)</fullName>
    </recommendedName>
</protein>
<dbReference type="EMBL" id="SLWS01000013">
    <property type="protein sequence ID" value="TCO50717.1"/>
    <property type="molecule type" value="Genomic_DNA"/>
</dbReference>
<keyword evidence="2" id="KW-1185">Reference proteome</keyword>
<sequence length="101" mass="10851">MSFDVDTNALATFATVLEKDRAAAAAALSYLDAHSKIEAVGALWADFYAATEQFVGTLRGALAHLESIFKVSQGEIAKVISLYQHQDNTAAAKMDAIYPNK</sequence>
<comment type="caution">
    <text evidence="1">The sequence shown here is derived from an EMBL/GenBank/DDBJ whole genome shotgun (WGS) entry which is preliminary data.</text>
</comment>
<name>A0A4R2IZF5_9PSEU</name>
<organism evidence="1 2">
    <name type="scientific">Actinocrispum wychmicini</name>
    <dbReference type="NCBI Taxonomy" id="1213861"/>
    <lineage>
        <taxon>Bacteria</taxon>
        <taxon>Bacillati</taxon>
        <taxon>Actinomycetota</taxon>
        <taxon>Actinomycetes</taxon>
        <taxon>Pseudonocardiales</taxon>
        <taxon>Pseudonocardiaceae</taxon>
        <taxon>Actinocrispum</taxon>
    </lineage>
</organism>
<evidence type="ECO:0000313" key="1">
    <source>
        <dbReference type="EMBL" id="TCO50717.1"/>
    </source>
</evidence>
<gene>
    <name evidence="1" type="ORF">EV192_11395</name>
</gene>